<dbReference type="FunFam" id="3.40.50.300:FF:000489">
    <property type="entry name" value="Primosome assembly protein PriA"/>
    <property type="match status" value="1"/>
</dbReference>
<dbReference type="InterPro" id="IPR041222">
    <property type="entry name" value="PriA_3primeBD"/>
</dbReference>
<comment type="catalytic activity">
    <reaction evidence="11 12">
        <text>ATP + H2O = ADP + phosphate + H(+)</text>
        <dbReference type="Rhea" id="RHEA:13065"/>
        <dbReference type="ChEBI" id="CHEBI:15377"/>
        <dbReference type="ChEBI" id="CHEBI:15378"/>
        <dbReference type="ChEBI" id="CHEBI:30616"/>
        <dbReference type="ChEBI" id="CHEBI:43474"/>
        <dbReference type="ChEBI" id="CHEBI:456216"/>
        <dbReference type="EC" id="5.6.2.4"/>
    </reaction>
</comment>
<dbReference type="PROSITE" id="PS51192">
    <property type="entry name" value="HELICASE_ATP_BIND_1"/>
    <property type="match status" value="1"/>
</dbReference>
<dbReference type="PANTHER" id="PTHR30580:SF0">
    <property type="entry name" value="PRIMOSOMAL PROTEIN N"/>
    <property type="match status" value="1"/>
</dbReference>
<dbReference type="SMART" id="SM00490">
    <property type="entry name" value="HELICc"/>
    <property type="match status" value="1"/>
</dbReference>
<dbReference type="GO" id="GO:0003677">
    <property type="term" value="F:DNA binding"/>
    <property type="evidence" value="ECO:0007669"/>
    <property type="project" value="UniProtKB-UniRule"/>
</dbReference>
<evidence type="ECO:0000256" key="9">
    <source>
        <dbReference type="ARBA" id="ARBA00023125"/>
    </source>
</evidence>
<organism evidence="16 17">
    <name type="scientific">Candidatus Cryptobacteroides merdavium</name>
    <dbReference type="NCBI Taxonomy" id="2840769"/>
    <lineage>
        <taxon>Bacteria</taxon>
        <taxon>Pseudomonadati</taxon>
        <taxon>Bacteroidota</taxon>
        <taxon>Bacteroidia</taxon>
        <taxon>Bacteroidales</taxon>
        <taxon>Candidatus Cryptobacteroides</taxon>
    </lineage>
</organism>
<feature type="binding site" evidence="12">
    <location>
        <position position="527"/>
    </location>
    <ligand>
        <name>Zn(2+)</name>
        <dbReference type="ChEBI" id="CHEBI:29105"/>
        <label>1</label>
    </ligand>
</feature>
<keyword evidence="3 12" id="KW-0479">Metal-binding</keyword>
<feature type="binding site" evidence="12">
    <location>
        <position position="577"/>
    </location>
    <ligand>
        <name>Zn(2+)</name>
        <dbReference type="ChEBI" id="CHEBI:29105"/>
        <label>2</label>
    </ligand>
</feature>
<dbReference type="EMBL" id="JADIMO010000006">
    <property type="protein sequence ID" value="MBO8444124.1"/>
    <property type="molecule type" value="Genomic_DNA"/>
</dbReference>
<dbReference type="GO" id="GO:0006310">
    <property type="term" value="P:DNA recombination"/>
    <property type="evidence" value="ECO:0007669"/>
    <property type="project" value="InterPro"/>
</dbReference>
<name>A0A9D9EAE7_9BACT</name>
<dbReference type="Gene3D" id="3.40.1440.60">
    <property type="entry name" value="PriA, 3(prime) DNA-binding domain"/>
    <property type="match status" value="1"/>
</dbReference>
<comment type="similarity">
    <text evidence="12">Belongs to the helicase family. PriA subfamily.</text>
</comment>
<keyword evidence="10 12" id="KW-0413">Isomerase</keyword>
<evidence type="ECO:0000256" key="7">
    <source>
        <dbReference type="ARBA" id="ARBA00022833"/>
    </source>
</evidence>
<dbReference type="SMART" id="SM00487">
    <property type="entry name" value="DEXDc"/>
    <property type="match status" value="1"/>
</dbReference>
<dbReference type="AlphaFoldDB" id="A0A9D9EAE7"/>
<proteinExistence type="inferred from homology"/>
<evidence type="ECO:0000256" key="13">
    <source>
        <dbReference type="SAM" id="MobiDB-lite"/>
    </source>
</evidence>
<reference evidence="16" key="1">
    <citation type="submission" date="2020-10" db="EMBL/GenBank/DDBJ databases">
        <authorList>
            <person name="Gilroy R."/>
        </authorList>
    </citation>
    <scope>NUCLEOTIDE SEQUENCE</scope>
    <source>
        <strain evidence="16">D5-748</strain>
    </source>
</reference>
<dbReference type="SUPFAM" id="SSF52540">
    <property type="entry name" value="P-loop containing nucleoside triphosphate hydrolases"/>
    <property type="match status" value="1"/>
</dbReference>
<evidence type="ECO:0000256" key="8">
    <source>
        <dbReference type="ARBA" id="ARBA00022840"/>
    </source>
</evidence>
<feature type="domain" description="Helicase C-terminal" evidence="15">
    <location>
        <begin position="582"/>
        <end position="737"/>
    </location>
</feature>
<keyword evidence="5 12" id="KW-0378">Hydrolase</keyword>
<evidence type="ECO:0000256" key="1">
    <source>
        <dbReference type="ARBA" id="ARBA00022515"/>
    </source>
</evidence>
<dbReference type="InterPro" id="IPR005259">
    <property type="entry name" value="PriA"/>
</dbReference>
<dbReference type="Proteomes" id="UP000823619">
    <property type="component" value="Unassembled WGS sequence"/>
</dbReference>
<dbReference type="Pfam" id="PF00270">
    <property type="entry name" value="DEAD"/>
    <property type="match status" value="1"/>
</dbReference>
<dbReference type="GO" id="GO:0006269">
    <property type="term" value="P:DNA replication, synthesis of primer"/>
    <property type="evidence" value="ECO:0007669"/>
    <property type="project" value="UniProtKB-KW"/>
</dbReference>
<dbReference type="InterPro" id="IPR011545">
    <property type="entry name" value="DEAD/DEAH_box_helicase_dom"/>
</dbReference>
<feature type="binding site" evidence="12">
    <location>
        <position position="587"/>
    </location>
    <ligand>
        <name>Zn(2+)</name>
        <dbReference type="ChEBI" id="CHEBI:29105"/>
        <label>1</label>
    </ligand>
</feature>
<comment type="catalytic activity">
    <reaction evidence="12">
        <text>Couples ATP hydrolysis with the unwinding of duplex DNA by translocating in the 3'-5' direction.</text>
        <dbReference type="EC" id="5.6.2.4"/>
    </reaction>
</comment>
<dbReference type="GO" id="GO:0016787">
    <property type="term" value="F:hydrolase activity"/>
    <property type="evidence" value="ECO:0007669"/>
    <property type="project" value="UniProtKB-KW"/>
</dbReference>
<dbReference type="GO" id="GO:1990077">
    <property type="term" value="C:primosome complex"/>
    <property type="evidence" value="ECO:0007669"/>
    <property type="project" value="UniProtKB-UniRule"/>
</dbReference>
<dbReference type="InterPro" id="IPR001650">
    <property type="entry name" value="Helicase_C-like"/>
</dbReference>
<evidence type="ECO:0000256" key="12">
    <source>
        <dbReference type="HAMAP-Rule" id="MF_00983"/>
    </source>
</evidence>
<dbReference type="PANTHER" id="PTHR30580">
    <property type="entry name" value="PRIMOSOMAL PROTEIN N"/>
    <property type="match status" value="1"/>
</dbReference>
<comment type="cofactor">
    <cofactor evidence="12">
        <name>Zn(2+)</name>
        <dbReference type="ChEBI" id="CHEBI:29105"/>
    </cofactor>
    <text evidence="12">Binds 2 zinc ions per subunit.</text>
</comment>
<keyword evidence="4 12" id="KW-0547">Nucleotide-binding</keyword>
<dbReference type="Pfam" id="PF17764">
    <property type="entry name" value="PriA_3primeBD"/>
    <property type="match status" value="1"/>
</dbReference>
<dbReference type="InterPro" id="IPR042115">
    <property type="entry name" value="PriA_3primeBD_sf"/>
</dbReference>
<evidence type="ECO:0000256" key="2">
    <source>
        <dbReference type="ARBA" id="ARBA00022705"/>
    </source>
</evidence>
<dbReference type="PROSITE" id="PS51194">
    <property type="entry name" value="HELICASE_CTER"/>
    <property type="match status" value="1"/>
</dbReference>
<keyword evidence="6 12" id="KW-0347">Helicase</keyword>
<evidence type="ECO:0000256" key="5">
    <source>
        <dbReference type="ARBA" id="ARBA00022801"/>
    </source>
</evidence>
<feature type="binding site" evidence="12">
    <location>
        <position position="574"/>
    </location>
    <ligand>
        <name>Zn(2+)</name>
        <dbReference type="ChEBI" id="CHEBI:29105"/>
        <label>2</label>
    </ligand>
</feature>
<keyword evidence="7 12" id="KW-0862">Zinc</keyword>
<dbReference type="GO" id="GO:0005524">
    <property type="term" value="F:ATP binding"/>
    <property type="evidence" value="ECO:0007669"/>
    <property type="project" value="UniProtKB-UniRule"/>
</dbReference>
<keyword evidence="1 12" id="KW-0639">Primosome</keyword>
<accession>A0A9D9EAE7</accession>
<evidence type="ECO:0000259" key="15">
    <source>
        <dbReference type="PROSITE" id="PS51194"/>
    </source>
</evidence>
<comment type="function">
    <text evidence="12">Initiates the restart of stalled replication forks, which reloads the replicative helicase on sites other than the origin of replication. Recognizes and binds to abandoned replication forks and remodels them to uncover a helicase loading site. Promotes assembly of the primosome at these replication forks.</text>
</comment>
<dbReference type="GO" id="GO:0006302">
    <property type="term" value="P:double-strand break repair"/>
    <property type="evidence" value="ECO:0007669"/>
    <property type="project" value="InterPro"/>
</dbReference>
<reference evidence="16" key="2">
    <citation type="journal article" date="2021" name="PeerJ">
        <title>Extensive microbial diversity within the chicken gut microbiome revealed by metagenomics and culture.</title>
        <authorList>
            <person name="Gilroy R."/>
            <person name="Ravi A."/>
            <person name="Getino M."/>
            <person name="Pursley I."/>
            <person name="Horton D.L."/>
            <person name="Alikhan N.F."/>
            <person name="Baker D."/>
            <person name="Gharbi K."/>
            <person name="Hall N."/>
            <person name="Watson M."/>
            <person name="Adriaenssens E.M."/>
            <person name="Foster-Nyarko E."/>
            <person name="Jarju S."/>
            <person name="Secka A."/>
            <person name="Antonio M."/>
            <person name="Oren A."/>
            <person name="Chaudhuri R.R."/>
            <person name="La Ragione R."/>
            <person name="Hildebrand F."/>
            <person name="Pallen M.J."/>
        </authorList>
    </citation>
    <scope>NUCLEOTIDE SEQUENCE</scope>
    <source>
        <strain evidence="16">D5-748</strain>
    </source>
</reference>
<protein>
    <recommendedName>
        <fullName evidence="12">Replication restart protein PriA</fullName>
    </recommendedName>
    <alternativeName>
        <fullName evidence="12">ATP-dependent DNA helicase PriA</fullName>
        <ecNumber evidence="12">5.6.2.4</ecNumber>
    </alternativeName>
    <alternativeName>
        <fullName evidence="12">DNA 3'-5' helicase PriA</fullName>
    </alternativeName>
</protein>
<evidence type="ECO:0000256" key="10">
    <source>
        <dbReference type="ARBA" id="ARBA00023235"/>
    </source>
</evidence>
<keyword evidence="9 12" id="KW-0238">DNA-binding</keyword>
<dbReference type="InterPro" id="IPR027417">
    <property type="entry name" value="P-loop_NTPase"/>
</dbReference>
<feature type="domain" description="Helicase ATP-binding" evidence="14">
    <location>
        <begin position="294"/>
        <end position="461"/>
    </location>
</feature>
<comment type="subunit">
    <text evidence="12">Component of the replication restart primosome.</text>
</comment>
<sequence length="838" mass="92647">MPGKRYISVILPLKLGWEPCYRCKEDEMPSVGDRVRVAFAGNGKGREYIGIVSGTDIEPEIAEDRIKDIVGIEQGLVRISEQEIALWRTVADYYMCSIGEVYKAAYPAQKIQGEEVQARMEARAQKKTEQEEAKRKREEEKREREKAREEEKIQKKRERLEKTEERLSKAKEKLSKAQKDSVRDRLTAEIHELEKAAAEIAESLKTLTGNASAGNTEAENTEATASSITEGTSYPDIQAMIGRISTDNGIGPVTTSGIQMANRESSADGVGSKDLISDGIVLSDAQNAAYISIKEAFRKRQPVLLKGVTGAGKTEIYIKLATDCLNAGKNVLYLVPEIALSRQLEYRLEKIFRTRLMTFHSGESLTQRRETASAVRQGQGTVLLGTRSALFLPHHDLGLIIVDEEHDSSYKQDSPAPRYNGRDTAVMLAGIHGCSILLGSATPSLESMHNCDTGKYALVNLDVRYHASEDADIEIIDTIAERKKRGMKGSFSIKLIEHINETLSKGGQVMLFRARRSFSPAMQCTSCGHIPKCPHCNASLSWHKSRRSGQETSGTAENEDMMPEGAAAGGRLVCHLCGYSRPFSEKCPECGGELRGLGAGTQKVEEEAAALFPGARIARLDSDTARSASYGKETIRAFGRGEIDILIGTQMVTKGFDFPNLSLVAVLQADTLMSVQDFRADEKAAQLLEQFMGRCGRRGAKGLFVVQTSMPDHPVYSIIRGRMTGSEGSLLNERKEFGFPPYTRLVNIVIRDTDEMRAVRMGTKLAGLLESGTPPYTVTGPYIPAVDKVADNHIRIIRLGLRKDRQLAAVKRHLMKMLSEFMQKEKYETHIVIDVDPS</sequence>
<gene>
    <name evidence="12 16" type="primary">priA</name>
    <name evidence="16" type="ORF">IAC23_00265</name>
</gene>
<evidence type="ECO:0000256" key="4">
    <source>
        <dbReference type="ARBA" id="ARBA00022741"/>
    </source>
</evidence>
<dbReference type="EC" id="5.6.2.4" evidence="12"/>
<evidence type="ECO:0000313" key="17">
    <source>
        <dbReference type="Proteomes" id="UP000823619"/>
    </source>
</evidence>
<feature type="region of interest" description="Disordered" evidence="13">
    <location>
        <begin position="211"/>
        <end position="231"/>
    </location>
</feature>
<dbReference type="HAMAP" id="MF_00983">
    <property type="entry name" value="PriA"/>
    <property type="match status" value="1"/>
</dbReference>
<feature type="binding site" evidence="12">
    <location>
        <position position="590"/>
    </location>
    <ligand>
        <name>Zn(2+)</name>
        <dbReference type="ChEBI" id="CHEBI:29105"/>
        <label>1</label>
    </ligand>
</feature>
<feature type="binding site" evidence="12">
    <location>
        <position position="536"/>
    </location>
    <ligand>
        <name>Zn(2+)</name>
        <dbReference type="ChEBI" id="CHEBI:29105"/>
        <label>2</label>
    </ligand>
</feature>
<evidence type="ECO:0000256" key="11">
    <source>
        <dbReference type="ARBA" id="ARBA00048988"/>
    </source>
</evidence>
<dbReference type="Gene3D" id="3.40.50.300">
    <property type="entry name" value="P-loop containing nucleotide triphosphate hydrolases"/>
    <property type="match status" value="2"/>
</dbReference>
<dbReference type="InterPro" id="IPR014001">
    <property type="entry name" value="Helicase_ATP-bd"/>
</dbReference>
<keyword evidence="8 12" id="KW-0067">ATP-binding</keyword>
<dbReference type="Pfam" id="PF18074">
    <property type="entry name" value="PriA_C"/>
    <property type="match status" value="1"/>
</dbReference>
<evidence type="ECO:0000313" key="16">
    <source>
        <dbReference type="EMBL" id="MBO8444124.1"/>
    </source>
</evidence>
<dbReference type="GO" id="GO:0008270">
    <property type="term" value="F:zinc ion binding"/>
    <property type="evidence" value="ECO:0007669"/>
    <property type="project" value="UniProtKB-UniRule"/>
</dbReference>
<evidence type="ECO:0000259" key="14">
    <source>
        <dbReference type="PROSITE" id="PS51192"/>
    </source>
</evidence>
<dbReference type="InterPro" id="IPR041236">
    <property type="entry name" value="PriA_C"/>
</dbReference>
<dbReference type="GO" id="GO:0043138">
    <property type="term" value="F:3'-5' DNA helicase activity"/>
    <property type="evidence" value="ECO:0007669"/>
    <property type="project" value="UniProtKB-EC"/>
</dbReference>
<dbReference type="GO" id="GO:0006270">
    <property type="term" value="P:DNA replication initiation"/>
    <property type="evidence" value="ECO:0007669"/>
    <property type="project" value="TreeGrafter"/>
</dbReference>
<feature type="region of interest" description="Disordered" evidence="13">
    <location>
        <begin position="121"/>
        <end position="179"/>
    </location>
</feature>
<comment type="caution">
    <text evidence="16">The sequence shown here is derived from an EMBL/GenBank/DDBJ whole genome shotgun (WGS) entry which is preliminary data.</text>
</comment>
<feature type="binding site" evidence="12">
    <location>
        <position position="533"/>
    </location>
    <ligand>
        <name>Zn(2+)</name>
        <dbReference type="ChEBI" id="CHEBI:29105"/>
        <label>2</label>
    </ligand>
</feature>
<evidence type="ECO:0000256" key="6">
    <source>
        <dbReference type="ARBA" id="ARBA00022806"/>
    </source>
</evidence>
<dbReference type="NCBIfam" id="TIGR00595">
    <property type="entry name" value="priA"/>
    <property type="match status" value="1"/>
</dbReference>
<dbReference type="Pfam" id="PF00271">
    <property type="entry name" value="Helicase_C"/>
    <property type="match status" value="1"/>
</dbReference>
<keyword evidence="2 12" id="KW-0235">DNA replication</keyword>
<feature type="binding site" evidence="12">
    <location>
        <position position="524"/>
    </location>
    <ligand>
        <name>Zn(2+)</name>
        <dbReference type="ChEBI" id="CHEBI:29105"/>
        <label>1</label>
    </ligand>
</feature>
<evidence type="ECO:0000256" key="3">
    <source>
        <dbReference type="ARBA" id="ARBA00022723"/>
    </source>
</evidence>